<feature type="compositionally biased region" description="Polar residues" evidence="4">
    <location>
        <begin position="524"/>
        <end position="538"/>
    </location>
</feature>
<dbReference type="SUPFAM" id="SSF50978">
    <property type="entry name" value="WD40 repeat-like"/>
    <property type="match status" value="1"/>
</dbReference>
<dbReference type="InterPro" id="IPR001680">
    <property type="entry name" value="WD40_rpt"/>
</dbReference>
<dbReference type="PROSITE" id="PS50082">
    <property type="entry name" value="WD_REPEATS_2"/>
    <property type="match status" value="2"/>
</dbReference>
<keyword evidence="1 3" id="KW-0853">WD repeat</keyword>
<dbReference type="GO" id="GO:0031145">
    <property type="term" value="P:anaphase-promoting complex-dependent catabolic process"/>
    <property type="evidence" value="ECO:0007669"/>
    <property type="project" value="TreeGrafter"/>
</dbReference>
<dbReference type="PANTHER" id="PTHR19918:SF52">
    <property type="entry name" value="PROTEIN CORTEX"/>
    <property type="match status" value="1"/>
</dbReference>
<dbReference type="EMBL" id="HBUE01238762">
    <property type="protein sequence ID" value="CAG6548330.1"/>
    <property type="molecule type" value="Transcribed_RNA"/>
</dbReference>
<dbReference type="GO" id="GO:1990757">
    <property type="term" value="F:ubiquitin ligase activator activity"/>
    <property type="evidence" value="ECO:0007669"/>
    <property type="project" value="TreeGrafter"/>
</dbReference>
<dbReference type="GO" id="GO:1905786">
    <property type="term" value="P:positive regulation of anaphase-promoting complex-dependent catabolic process"/>
    <property type="evidence" value="ECO:0007669"/>
    <property type="project" value="TreeGrafter"/>
</dbReference>
<dbReference type="AlphaFoldDB" id="A0A8D8I617"/>
<dbReference type="GO" id="GO:0005680">
    <property type="term" value="C:anaphase-promoting complex"/>
    <property type="evidence" value="ECO:0007669"/>
    <property type="project" value="TreeGrafter"/>
</dbReference>
<dbReference type="PANTHER" id="PTHR19918">
    <property type="entry name" value="CELL DIVISION CYCLE 20 CDC20 FIZZY -RELATED"/>
    <property type="match status" value="1"/>
</dbReference>
<evidence type="ECO:0000256" key="1">
    <source>
        <dbReference type="ARBA" id="ARBA00022574"/>
    </source>
</evidence>
<reference evidence="5" key="1">
    <citation type="submission" date="2021-05" db="EMBL/GenBank/DDBJ databases">
        <authorList>
            <person name="Alioto T."/>
            <person name="Alioto T."/>
            <person name="Gomez Garrido J."/>
        </authorList>
    </citation>
    <scope>NUCLEOTIDE SEQUENCE</scope>
</reference>
<dbReference type="GO" id="GO:0010997">
    <property type="term" value="F:anaphase-promoting complex binding"/>
    <property type="evidence" value="ECO:0007669"/>
    <property type="project" value="InterPro"/>
</dbReference>
<evidence type="ECO:0000256" key="3">
    <source>
        <dbReference type="PROSITE-ProRule" id="PRU00221"/>
    </source>
</evidence>
<keyword evidence="2" id="KW-0677">Repeat</keyword>
<protein>
    <submittedName>
        <fullName evidence="5">Protein cortex</fullName>
    </submittedName>
</protein>
<proteinExistence type="predicted"/>
<dbReference type="EMBL" id="HBUE01345735">
    <property type="protein sequence ID" value="CAG6600548.1"/>
    <property type="molecule type" value="Transcribed_RNA"/>
</dbReference>
<dbReference type="InterPro" id="IPR033010">
    <property type="entry name" value="Cdc20/Fizzy"/>
</dbReference>
<feature type="repeat" description="WD" evidence="3">
    <location>
        <begin position="344"/>
        <end position="375"/>
    </location>
</feature>
<name>A0A8D8I617_CULPI</name>
<accession>A0A8D8I617</accession>
<feature type="region of interest" description="Disordered" evidence="4">
    <location>
        <begin position="514"/>
        <end position="568"/>
    </location>
</feature>
<dbReference type="SMART" id="SM00320">
    <property type="entry name" value="WD40"/>
    <property type="match status" value="3"/>
</dbReference>
<sequence>MEFRVRKRENCRINEVHKANPTELAPIWFAKFEQLHTIPIESPNHPIRHASSRVNWTTSTARGFPSAHLIGMLASDDVPSVKILKPVDFVPNRYGDRFIPRRYAQTSSSRFRAECKADRDTDLMRMKDRKGYWKSHSFAAVFNDVFQLRPDVDKILSFHDATNQRRCQQLEIKRPLETVLEPSWKNLQKLDWSCWPRAKPLAFVESVHDLPRIKMEYTNIIDWSAKGQIAAIFSKKLVIWTPNTEVTTGFCALNTTAVAFNPAGDVLVVAKFTISCPVLRLMENFYPNAKANVSKMKIFHYLDTDISCLAWDCTGQYLACGLGNGQIIIVRVADFEHLNQNDETRTHNSRISALKFSPGSKYLASSDESGHLYIWAWNNCQLSPLTVWITVQDVALFDWHPWREDEIIIADLEPVTIALFHVPSRNVLAFHRRRNADCMITAVSFNKVSGELVVSFSYPNGKAPDMLVLASMDRVVDVMVSHEDVVGHLFWSPDGRQLASAGYDEALTIWNFFGTPPSNPGKPGSTSGKSQATASTVAYHQLQHHQQQQQQQQQQHQQQQQQSQRNRNKVPIGVFDYTYLYKPMR</sequence>
<evidence type="ECO:0000256" key="2">
    <source>
        <dbReference type="ARBA" id="ARBA00022737"/>
    </source>
</evidence>
<dbReference type="Pfam" id="PF00400">
    <property type="entry name" value="WD40"/>
    <property type="match status" value="3"/>
</dbReference>
<dbReference type="Gene3D" id="2.130.10.10">
    <property type="entry name" value="YVTN repeat-like/Quinoprotein amine dehydrogenase"/>
    <property type="match status" value="1"/>
</dbReference>
<evidence type="ECO:0000313" key="5">
    <source>
        <dbReference type="EMBL" id="CAG6548330.1"/>
    </source>
</evidence>
<feature type="repeat" description="WD" evidence="3">
    <location>
        <begin position="479"/>
        <end position="511"/>
    </location>
</feature>
<dbReference type="PROSITE" id="PS50294">
    <property type="entry name" value="WD_REPEATS_REGION"/>
    <property type="match status" value="2"/>
</dbReference>
<feature type="compositionally biased region" description="Low complexity" evidence="4">
    <location>
        <begin position="540"/>
        <end position="564"/>
    </location>
</feature>
<evidence type="ECO:0000256" key="4">
    <source>
        <dbReference type="SAM" id="MobiDB-lite"/>
    </source>
</evidence>
<organism evidence="5">
    <name type="scientific">Culex pipiens</name>
    <name type="common">House mosquito</name>
    <dbReference type="NCBI Taxonomy" id="7175"/>
    <lineage>
        <taxon>Eukaryota</taxon>
        <taxon>Metazoa</taxon>
        <taxon>Ecdysozoa</taxon>
        <taxon>Arthropoda</taxon>
        <taxon>Hexapoda</taxon>
        <taxon>Insecta</taxon>
        <taxon>Pterygota</taxon>
        <taxon>Neoptera</taxon>
        <taxon>Endopterygota</taxon>
        <taxon>Diptera</taxon>
        <taxon>Nematocera</taxon>
        <taxon>Culicoidea</taxon>
        <taxon>Culicidae</taxon>
        <taxon>Culicinae</taxon>
        <taxon>Culicini</taxon>
        <taxon>Culex</taxon>
        <taxon>Culex</taxon>
    </lineage>
</organism>
<dbReference type="InterPro" id="IPR015943">
    <property type="entry name" value="WD40/YVTN_repeat-like_dom_sf"/>
</dbReference>
<dbReference type="InterPro" id="IPR036322">
    <property type="entry name" value="WD40_repeat_dom_sf"/>
</dbReference>